<dbReference type="InterPro" id="IPR029152">
    <property type="entry name" value="LKAAEAR1"/>
</dbReference>
<dbReference type="InParanoid" id="A0A3P8YRT6"/>
<dbReference type="AlphaFoldDB" id="A0A3P8YRT6"/>
<reference evidence="3" key="1">
    <citation type="journal article" date="2014" name="PLoS ONE">
        <title>The genome and linkage map of the northern pike (Esox lucius): conserved synteny revealed between the salmonid sister group and the Neoteleostei.</title>
        <authorList>
            <person name="Rondeau E.B."/>
            <person name="Minkley D.R."/>
            <person name="Leong J.S."/>
            <person name="Messmer A.M."/>
            <person name="Jantzen J.R."/>
            <person name="von Schalburg K.R."/>
            <person name="Lemon C."/>
            <person name="Bird N.H."/>
            <person name="Koop B.F."/>
        </authorList>
    </citation>
    <scope>NUCLEOTIDE SEQUENCE</scope>
</reference>
<dbReference type="GeneTree" id="ENSGT00390000009883"/>
<evidence type="ECO:0000313" key="3">
    <source>
        <dbReference type="Proteomes" id="UP000265140"/>
    </source>
</evidence>
<proteinExistence type="predicted"/>
<evidence type="ECO:0000313" key="2">
    <source>
        <dbReference type="Ensembl" id="ENSELUP00000038413.3"/>
    </source>
</evidence>
<name>A0A3P8YRT6_ESOLU</name>
<dbReference type="Proteomes" id="UP000265140">
    <property type="component" value="Chromosome 12"/>
</dbReference>
<dbReference type="Ensembl" id="ENSELUT00000028929.3">
    <property type="protein sequence ID" value="ENSELUP00000038413.3"/>
    <property type="gene ID" value="ENSELUG00000018272.3"/>
</dbReference>
<feature type="region of interest" description="Disordered" evidence="1">
    <location>
        <begin position="1"/>
        <end position="33"/>
    </location>
</feature>
<dbReference type="OMA" id="PPRKNIQ"/>
<reference evidence="2" key="4">
    <citation type="submission" date="2025-09" db="UniProtKB">
        <authorList>
            <consortium name="Ensembl"/>
        </authorList>
    </citation>
    <scope>IDENTIFICATION</scope>
</reference>
<feature type="compositionally biased region" description="Polar residues" evidence="1">
    <location>
        <begin position="8"/>
        <end position="19"/>
    </location>
</feature>
<dbReference type="PANTHER" id="PTHR35665">
    <property type="entry name" value="PROTEIN LKAAEAR1"/>
    <property type="match status" value="1"/>
</dbReference>
<dbReference type="Pfam" id="PF15478">
    <property type="entry name" value="LKAAEAR"/>
    <property type="match status" value="1"/>
</dbReference>
<dbReference type="Bgee" id="ENSELUG00000018272">
    <property type="expression patterns" value="Expressed in mesonephros and 5 other cell types or tissues"/>
</dbReference>
<dbReference type="PANTHER" id="PTHR35665:SF1">
    <property type="entry name" value="PROTEIN LKAAEAR1"/>
    <property type="match status" value="1"/>
</dbReference>
<protein>
    <submittedName>
        <fullName evidence="2">Uncharacterized protein</fullName>
    </submittedName>
</protein>
<keyword evidence="3" id="KW-1185">Reference proteome</keyword>
<reference evidence="2" key="3">
    <citation type="submission" date="2025-08" db="UniProtKB">
        <authorList>
            <consortium name="Ensembl"/>
        </authorList>
    </citation>
    <scope>IDENTIFICATION</scope>
</reference>
<evidence type="ECO:0000256" key="1">
    <source>
        <dbReference type="SAM" id="MobiDB-lite"/>
    </source>
</evidence>
<organism evidence="2 3">
    <name type="scientific">Esox lucius</name>
    <name type="common">Northern pike</name>
    <dbReference type="NCBI Taxonomy" id="8010"/>
    <lineage>
        <taxon>Eukaryota</taxon>
        <taxon>Metazoa</taxon>
        <taxon>Chordata</taxon>
        <taxon>Craniata</taxon>
        <taxon>Vertebrata</taxon>
        <taxon>Euteleostomi</taxon>
        <taxon>Actinopterygii</taxon>
        <taxon>Neopterygii</taxon>
        <taxon>Teleostei</taxon>
        <taxon>Protacanthopterygii</taxon>
        <taxon>Esociformes</taxon>
        <taxon>Esocidae</taxon>
        <taxon>Esox</taxon>
    </lineage>
</organism>
<reference evidence="2" key="2">
    <citation type="submission" date="2020-02" db="EMBL/GenBank/DDBJ databases">
        <title>Esox lucius (northern pike) genome, fEsoLuc1, primary haplotype.</title>
        <authorList>
            <person name="Myers G."/>
            <person name="Karagic N."/>
            <person name="Meyer A."/>
            <person name="Pippel M."/>
            <person name="Reichard M."/>
            <person name="Winkler S."/>
            <person name="Tracey A."/>
            <person name="Sims Y."/>
            <person name="Howe K."/>
            <person name="Rhie A."/>
            <person name="Formenti G."/>
            <person name="Durbin R."/>
            <person name="Fedrigo O."/>
            <person name="Jarvis E.D."/>
        </authorList>
    </citation>
    <scope>NUCLEOTIDE SEQUENCE [LARGE SCALE GENOMIC DNA]</scope>
</reference>
<accession>A0A3P8YRT6</accession>
<sequence>MREVIDMESQSDNIPSTSGNRRRSSATAEAVKRMCPQQRARYLAYEEPPKEAKTWMAKSRQRVSAWQSTADGEKWWTHVGRYHCDEADEAEKRRQDLVIGQLKAAEARNRLRQMRLQYQNLKAKEINLMISGQSNAQTALRLELLLATGQSNTHTNDCLDKLQVGESIHVKMDCTHIHTNTHT</sequence>